<keyword evidence="3" id="KW-1185">Reference proteome</keyword>
<dbReference type="SUPFAM" id="SSF49452">
    <property type="entry name" value="Starch-binding domain-like"/>
    <property type="match status" value="1"/>
</dbReference>
<dbReference type="EMBL" id="SNZA01000004">
    <property type="protein sequence ID" value="TDR12463.1"/>
    <property type="molecule type" value="Genomic_DNA"/>
</dbReference>
<dbReference type="CDD" id="cd04221">
    <property type="entry name" value="MauL"/>
    <property type="match status" value="1"/>
</dbReference>
<dbReference type="OrthoDB" id="9772097at2"/>
<dbReference type="InterPro" id="IPR013784">
    <property type="entry name" value="Carb-bd-like_fold"/>
</dbReference>
<organism evidence="2 3">
    <name type="scientific">Marinomonas communis</name>
    <dbReference type="NCBI Taxonomy" id="28254"/>
    <lineage>
        <taxon>Bacteria</taxon>
        <taxon>Pseudomonadati</taxon>
        <taxon>Pseudomonadota</taxon>
        <taxon>Gammaproteobacteria</taxon>
        <taxon>Oceanospirillales</taxon>
        <taxon>Oceanospirillaceae</taxon>
        <taxon>Marinomonas</taxon>
    </lineage>
</organism>
<sequence length="203" mass="22457">MLKCSSYLAVSFALAWPCVSFAQIDFKVVDEQGQPLNEAVVFVKSPALQAKSQPLANVEMAQADRQFIPGVQVVTLNTSMTFPNQDDVRHHVYSFSPAKVFELELYTGTPDTPVVFDEVGIVELGCNIHDSMLAWVLVNDTPVFAKTNDTGAVVFNDLMPSAYTLEVWHKNFPYGAPYEAFTVTAEELKSTHTLQLKTKGVSF</sequence>
<gene>
    <name evidence="2" type="ORF">C8D85_2497</name>
</gene>
<feature type="chain" id="PRO_5020766768" description="Plastocyanin" evidence="1">
    <location>
        <begin position="23"/>
        <end position="203"/>
    </location>
</feature>
<dbReference type="InterPro" id="IPR034242">
    <property type="entry name" value="MauL"/>
</dbReference>
<feature type="signal peptide" evidence="1">
    <location>
        <begin position="1"/>
        <end position="22"/>
    </location>
</feature>
<dbReference type="AlphaFoldDB" id="A0A4R6X6X0"/>
<dbReference type="SUPFAM" id="SSF49503">
    <property type="entry name" value="Cupredoxins"/>
    <property type="match status" value="1"/>
</dbReference>
<evidence type="ECO:0000313" key="3">
    <source>
        <dbReference type="Proteomes" id="UP000295729"/>
    </source>
</evidence>
<accession>A0A4R6X6X0</accession>
<dbReference type="Proteomes" id="UP000295729">
    <property type="component" value="Unassembled WGS sequence"/>
</dbReference>
<dbReference type="RefSeq" id="WP_133563190.1">
    <property type="nucleotide sequence ID" value="NZ_SNZA01000004.1"/>
</dbReference>
<protein>
    <recommendedName>
        <fullName evidence="4">Plastocyanin</fullName>
    </recommendedName>
</protein>
<evidence type="ECO:0008006" key="4">
    <source>
        <dbReference type="Google" id="ProtNLM"/>
    </source>
</evidence>
<name>A0A4R6X6X0_9GAMM</name>
<comment type="caution">
    <text evidence="2">The sequence shown here is derived from an EMBL/GenBank/DDBJ whole genome shotgun (WGS) entry which is preliminary data.</text>
</comment>
<reference evidence="2 3" key="1">
    <citation type="submission" date="2019-03" db="EMBL/GenBank/DDBJ databases">
        <title>Genomic Encyclopedia of Type Strains, Phase IV (KMG-IV): sequencing the most valuable type-strain genomes for metagenomic binning, comparative biology and taxonomic classification.</title>
        <authorList>
            <person name="Goeker M."/>
        </authorList>
    </citation>
    <scope>NUCLEOTIDE SEQUENCE [LARGE SCALE GENOMIC DNA]</scope>
    <source>
        <strain evidence="2 3">DSM 5604</strain>
    </source>
</reference>
<keyword evidence="1" id="KW-0732">Signal</keyword>
<dbReference type="Gene3D" id="2.60.40.420">
    <property type="entry name" value="Cupredoxins - blue copper proteins"/>
    <property type="match status" value="1"/>
</dbReference>
<evidence type="ECO:0000256" key="1">
    <source>
        <dbReference type="SAM" id="SignalP"/>
    </source>
</evidence>
<dbReference type="GO" id="GO:0030246">
    <property type="term" value="F:carbohydrate binding"/>
    <property type="evidence" value="ECO:0007669"/>
    <property type="project" value="InterPro"/>
</dbReference>
<evidence type="ECO:0000313" key="2">
    <source>
        <dbReference type="EMBL" id="TDR12463.1"/>
    </source>
</evidence>
<dbReference type="InterPro" id="IPR008972">
    <property type="entry name" value="Cupredoxin"/>
</dbReference>
<proteinExistence type="predicted"/>